<accession>A0A7D9D106</accession>
<evidence type="ECO:0000313" key="3">
    <source>
        <dbReference type="Proteomes" id="UP000478008"/>
    </source>
</evidence>
<evidence type="ECO:0000259" key="1">
    <source>
        <dbReference type="Pfam" id="PF03358"/>
    </source>
</evidence>
<dbReference type="GO" id="GO:0005829">
    <property type="term" value="C:cytosol"/>
    <property type="evidence" value="ECO:0007669"/>
    <property type="project" value="TreeGrafter"/>
</dbReference>
<dbReference type="InterPro" id="IPR050712">
    <property type="entry name" value="NAD(P)H-dep_reductase"/>
</dbReference>
<dbReference type="Gene3D" id="3.40.50.360">
    <property type="match status" value="1"/>
</dbReference>
<evidence type="ECO:0000313" key="2">
    <source>
        <dbReference type="EMBL" id="VUG20451.1"/>
    </source>
</evidence>
<feature type="domain" description="NADPH-dependent FMN reductase-like" evidence="1">
    <location>
        <begin position="7"/>
        <end position="155"/>
    </location>
</feature>
<dbReference type="PANTHER" id="PTHR30543:SF21">
    <property type="entry name" value="NAD(P)H-DEPENDENT FMN REDUCTASE LOT6"/>
    <property type="match status" value="1"/>
</dbReference>
<dbReference type="InterPro" id="IPR005025">
    <property type="entry name" value="FMN_Rdtase-like_dom"/>
</dbReference>
<dbReference type="OMA" id="DHLYSEW"/>
<proteinExistence type="predicted"/>
<dbReference type="GO" id="GO:0010181">
    <property type="term" value="F:FMN binding"/>
    <property type="evidence" value="ECO:0007669"/>
    <property type="project" value="TreeGrafter"/>
</dbReference>
<dbReference type="InterPro" id="IPR029039">
    <property type="entry name" value="Flavoprotein-like_sf"/>
</dbReference>
<dbReference type="GO" id="GO:0016491">
    <property type="term" value="F:oxidoreductase activity"/>
    <property type="evidence" value="ECO:0007669"/>
    <property type="project" value="InterPro"/>
</dbReference>
<dbReference type="Proteomes" id="UP000478008">
    <property type="component" value="Unassembled WGS sequence"/>
</dbReference>
<gene>
    <name evidence="2" type="ORF">DEBR0S8_02036G</name>
</gene>
<dbReference type="EMBL" id="CABFWN010000008">
    <property type="protein sequence ID" value="VUG20451.1"/>
    <property type="molecule type" value="Genomic_DNA"/>
</dbReference>
<dbReference type="Pfam" id="PF03358">
    <property type="entry name" value="FMN_red"/>
    <property type="match status" value="1"/>
</dbReference>
<name>A0A7D9D106_DEKBR</name>
<protein>
    <submittedName>
        <fullName evidence="2">DEBR0S8_02036g1_1</fullName>
    </submittedName>
</protein>
<reference evidence="2 3" key="1">
    <citation type="submission" date="2019-07" db="EMBL/GenBank/DDBJ databases">
        <authorList>
            <person name="Friedrich A."/>
            <person name="Schacherer J."/>
        </authorList>
    </citation>
    <scope>NUCLEOTIDE SEQUENCE [LARGE SCALE GENOMIC DNA]</scope>
</reference>
<sequence length="198" mass="22166">MTGKAIVGLIVGSFRTHGNTEGIASWVQYYVKSLYPDITLKVYTPVSPINLMSEPIDPVVPMKISSPEQYVNPIVRSWAKAVQECNAYVILTPEYNHSYSGHLKVMFDHIYNEFRGKPGTLLTFSGHGAEKSYEELTNLTLKFGVKITGGMHFSIPMEYVVSNKRIVPNFDPNTSQDSFLKKLTPSLVSELEKTLDSL</sequence>
<dbReference type="AlphaFoldDB" id="A0A7D9D106"/>
<dbReference type="PANTHER" id="PTHR30543">
    <property type="entry name" value="CHROMATE REDUCTASE"/>
    <property type="match status" value="1"/>
</dbReference>
<dbReference type="SUPFAM" id="SSF52218">
    <property type="entry name" value="Flavoproteins"/>
    <property type="match status" value="1"/>
</dbReference>
<keyword evidence="3" id="KW-1185">Reference proteome</keyword>
<organism evidence="2 3">
    <name type="scientific">Dekkera bruxellensis</name>
    <name type="common">Brettanomyces custersii</name>
    <dbReference type="NCBI Taxonomy" id="5007"/>
    <lineage>
        <taxon>Eukaryota</taxon>
        <taxon>Fungi</taxon>
        <taxon>Dikarya</taxon>
        <taxon>Ascomycota</taxon>
        <taxon>Saccharomycotina</taxon>
        <taxon>Pichiomycetes</taxon>
        <taxon>Pichiales</taxon>
        <taxon>Pichiaceae</taxon>
        <taxon>Brettanomyces</taxon>
    </lineage>
</organism>